<dbReference type="InterPro" id="IPR050450">
    <property type="entry name" value="COX15/CtaA_HemeA_synthase"/>
</dbReference>
<evidence type="ECO:0000313" key="13">
    <source>
        <dbReference type="EMBL" id="CAI8018134.1"/>
    </source>
</evidence>
<feature type="transmembrane region" description="Helical" evidence="12">
    <location>
        <begin position="103"/>
        <end position="127"/>
    </location>
</feature>
<evidence type="ECO:0000256" key="2">
    <source>
        <dbReference type="ARBA" id="ARBA00022475"/>
    </source>
</evidence>
<dbReference type="Proteomes" id="UP001174909">
    <property type="component" value="Unassembled WGS sequence"/>
</dbReference>
<dbReference type="InterPro" id="IPR003780">
    <property type="entry name" value="COX15/CtaA_fam"/>
</dbReference>
<feature type="transmembrane region" description="Helical" evidence="12">
    <location>
        <begin position="176"/>
        <end position="208"/>
    </location>
</feature>
<reference evidence="13" key="1">
    <citation type="submission" date="2023-03" db="EMBL/GenBank/DDBJ databases">
        <authorList>
            <person name="Steffen K."/>
            <person name="Cardenas P."/>
        </authorList>
    </citation>
    <scope>NUCLEOTIDE SEQUENCE</scope>
</reference>
<dbReference type="Pfam" id="PF02628">
    <property type="entry name" value="COX15-CtaA"/>
    <property type="match status" value="1"/>
</dbReference>
<keyword evidence="14" id="KW-1185">Reference proteome</keyword>
<keyword evidence="6" id="KW-0560">Oxidoreductase</keyword>
<evidence type="ECO:0000256" key="10">
    <source>
        <dbReference type="ARBA" id="ARBA00023157"/>
    </source>
</evidence>
<evidence type="ECO:0000256" key="1">
    <source>
        <dbReference type="ARBA" id="ARBA00004141"/>
    </source>
</evidence>
<evidence type="ECO:0000256" key="6">
    <source>
        <dbReference type="ARBA" id="ARBA00023002"/>
    </source>
</evidence>
<feature type="transmembrane region" description="Helical" evidence="12">
    <location>
        <begin position="257"/>
        <end position="279"/>
    </location>
</feature>
<comment type="subcellular location">
    <subcellularLocation>
        <location evidence="1">Membrane</location>
        <topology evidence="1">Multi-pass membrane protein</topology>
    </subcellularLocation>
</comment>
<proteinExistence type="predicted"/>
<feature type="transmembrane region" description="Helical" evidence="12">
    <location>
        <begin position="20"/>
        <end position="42"/>
    </location>
</feature>
<dbReference type="GO" id="GO:0006784">
    <property type="term" value="P:heme A biosynthetic process"/>
    <property type="evidence" value="ECO:0007669"/>
    <property type="project" value="InterPro"/>
</dbReference>
<dbReference type="PANTHER" id="PTHR35457:SF1">
    <property type="entry name" value="HEME A SYNTHASE"/>
    <property type="match status" value="1"/>
</dbReference>
<dbReference type="GO" id="GO:0016020">
    <property type="term" value="C:membrane"/>
    <property type="evidence" value="ECO:0007669"/>
    <property type="project" value="UniProtKB-SubCell"/>
</dbReference>
<dbReference type="PANTHER" id="PTHR35457">
    <property type="entry name" value="HEME A SYNTHASE"/>
    <property type="match status" value="1"/>
</dbReference>
<dbReference type="GO" id="GO:0046872">
    <property type="term" value="F:metal ion binding"/>
    <property type="evidence" value="ECO:0007669"/>
    <property type="project" value="UniProtKB-KW"/>
</dbReference>
<feature type="transmembrane region" description="Helical" evidence="12">
    <location>
        <begin position="133"/>
        <end position="155"/>
    </location>
</feature>
<comment type="caution">
    <text evidence="13">The sequence shown here is derived from an EMBL/GenBank/DDBJ whole genome shotgun (WGS) entry which is preliminary data.</text>
</comment>
<evidence type="ECO:0000256" key="12">
    <source>
        <dbReference type="SAM" id="Phobius"/>
    </source>
</evidence>
<keyword evidence="9 12" id="KW-0472">Membrane</keyword>
<protein>
    <submittedName>
        <fullName evidence="13">Heme A synthase</fullName>
    </submittedName>
</protein>
<keyword evidence="10" id="KW-1015">Disulfide bond</keyword>
<evidence type="ECO:0000256" key="5">
    <source>
        <dbReference type="ARBA" id="ARBA00022989"/>
    </source>
</evidence>
<evidence type="ECO:0000256" key="8">
    <source>
        <dbReference type="ARBA" id="ARBA00023133"/>
    </source>
</evidence>
<keyword evidence="3 12" id="KW-0812">Transmembrane</keyword>
<dbReference type="EMBL" id="CASHTH010001687">
    <property type="protein sequence ID" value="CAI8018134.1"/>
    <property type="molecule type" value="Genomic_DNA"/>
</dbReference>
<evidence type="ECO:0000256" key="11">
    <source>
        <dbReference type="ARBA" id="ARBA00023444"/>
    </source>
</evidence>
<name>A0AA35RUW2_GEOBA</name>
<evidence type="ECO:0000256" key="7">
    <source>
        <dbReference type="ARBA" id="ARBA00023004"/>
    </source>
</evidence>
<keyword evidence="2" id="KW-1003">Cell membrane</keyword>
<dbReference type="GO" id="GO:0016491">
    <property type="term" value="F:oxidoreductase activity"/>
    <property type="evidence" value="ECO:0007669"/>
    <property type="project" value="UniProtKB-KW"/>
</dbReference>
<dbReference type="AlphaFoldDB" id="A0AA35RUW2"/>
<keyword evidence="5 12" id="KW-1133">Transmembrane helix</keyword>
<feature type="transmembrane region" description="Helical" evidence="12">
    <location>
        <begin position="285"/>
        <end position="308"/>
    </location>
</feature>
<evidence type="ECO:0000256" key="4">
    <source>
        <dbReference type="ARBA" id="ARBA00022723"/>
    </source>
</evidence>
<evidence type="ECO:0000256" key="3">
    <source>
        <dbReference type="ARBA" id="ARBA00022692"/>
    </source>
</evidence>
<sequence length="329" mass="35179">MASISISTPSDAERRRGPTWLQGLATATVISVFVLVIIGGVVRVTGSGLGCPDWPLCYGKLLPPLEYTAIIEYTHRFVASVIVGPLVLVTAVVGIARYRTDRWVWVPAVVSVPLLIVQGLLGGITVLTHLPGGVVALHLATAEALLATCVFIMMASYRTPIRLAETPTRGDRYHRWAIVGALSVYVVIVSGALVTAMGATGACVTWPLCQGQAFPMNHLTAIHMFHRYVVLALGGLLLYSAWRCWNGQAGRGTTLKWLVGLTVATFIVQVIVGAATIWLDFQAHWRALHLTAATAVWTAAAGMAIVAYMDVRTTGGQSEPTRKAGQNGQ</sequence>
<accession>A0AA35RUW2</accession>
<feature type="transmembrane region" description="Helical" evidence="12">
    <location>
        <begin position="77"/>
        <end position="96"/>
    </location>
</feature>
<comment type="pathway">
    <text evidence="11">Porphyrin-containing compound metabolism.</text>
</comment>
<organism evidence="13 14">
    <name type="scientific">Geodia barretti</name>
    <name type="common">Barrett's horny sponge</name>
    <dbReference type="NCBI Taxonomy" id="519541"/>
    <lineage>
        <taxon>Eukaryota</taxon>
        <taxon>Metazoa</taxon>
        <taxon>Porifera</taxon>
        <taxon>Demospongiae</taxon>
        <taxon>Heteroscleromorpha</taxon>
        <taxon>Tetractinellida</taxon>
        <taxon>Astrophorina</taxon>
        <taxon>Geodiidae</taxon>
        <taxon>Geodia</taxon>
    </lineage>
</organism>
<keyword evidence="8" id="KW-0350">Heme biosynthesis</keyword>
<keyword evidence="7" id="KW-0408">Iron</keyword>
<feature type="transmembrane region" description="Helical" evidence="12">
    <location>
        <begin position="228"/>
        <end position="245"/>
    </location>
</feature>
<evidence type="ECO:0000256" key="9">
    <source>
        <dbReference type="ARBA" id="ARBA00023136"/>
    </source>
</evidence>
<gene>
    <name evidence="13" type="ORF">GBAR_LOCUS10960</name>
</gene>
<evidence type="ECO:0000313" key="14">
    <source>
        <dbReference type="Proteomes" id="UP001174909"/>
    </source>
</evidence>
<keyword evidence="4" id="KW-0479">Metal-binding</keyword>